<proteinExistence type="predicted"/>
<sequence>MEETGLAAQQEKRAKNDHMSFLSDSCLFVDDTKAYEKYQREVESEVAEQKDGVARVSNAEFSYDLNVQRKGEKIDTYSDKRDKEETMENWDQETLEKIVE</sequence>
<feature type="region of interest" description="Disordered" evidence="1">
    <location>
        <begin position="73"/>
        <end position="100"/>
    </location>
</feature>
<dbReference type="GO" id="GO:0005829">
    <property type="term" value="C:cytosol"/>
    <property type="evidence" value="ECO:0007669"/>
    <property type="project" value="TreeGrafter"/>
</dbReference>
<dbReference type="PANTHER" id="PTHR12681">
    <property type="entry name" value="ZINC FINGER-CONTAINING PROTEIN P48ZNF"/>
    <property type="match status" value="1"/>
</dbReference>
<organism evidence="2 3">
    <name type="scientific">Ziziphus jujuba var. spinosa</name>
    <dbReference type="NCBI Taxonomy" id="714518"/>
    <lineage>
        <taxon>Eukaryota</taxon>
        <taxon>Viridiplantae</taxon>
        <taxon>Streptophyta</taxon>
        <taxon>Embryophyta</taxon>
        <taxon>Tracheophyta</taxon>
        <taxon>Spermatophyta</taxon>
        <taxon>Magnoliopsida</taxon>
        <taxon>eudicotyledons</taxon>
        <taxon>Gunneridae</taxon>
        <taxon>Pentapetalae</taxon>
        <taxon>rosids</taxon>
        <taxon>fabids</taxon>
        <taxon>Rosales</taxon>
        <taxon>Rhamnaceae</taxon>
        <taxon>Paliureae</taxon>
        <taxon>Ziziphus</taxon>
    </lineage>
</organism>
<protein>
    <submittedName>
        <fullName evidence="2">Uncharacterized protein</fullName>
    </submittedName>
</protein>
<dbReference type="Proteomes" id="UP000813462">
    <property type="component" value="Unassembled WGS sequence"/>
</dbReference>
<comment type="caution">
    <text evidence="2">The sequence shown here is derived from an EMBL/GenBank/DDBJ whole genome shotgun (WGS) entry which is preliminary data.</text>
</comment>
<evidence type="ECO:0000313" key="3">
    <source>
        <dbReference type="Proteomes" id="UP000813462"/>
    </source>
</evidence>
<dbReference type="PANTHER" id="PTHR12681:SF0">
    <property type="entry name" value="ZINC FINGER CCCH DOMAIN-CONTAINING PROTEIN 15"/>
    <property type="match status" value="1"/>
</dbReference>
<accession>A0A978VMN9</accession>
<dbReference type="AlphaFoldDB" id="A0A978VMN9"/>
<dbReference type="EMBL" id="JAEACU010000003">
    <property type="protein sequence ID" value="KAH7536814.1"/>
    <property type="molecule type" value="Genomic_DNA"/>
</dbReference>
<evidence type="ECO:0000313" key="2">
    <source>
        <dbReference type="EMBL" id="KAH7536814.1"/>
    </source>
</evidence>
<dbReference type="GO" id="GO:0003729">
    <property type="term" value="F:mRNA binding"/>
    <property type="evidence" value="ECO:0007669"/>
    <property type="project" value="TreeGrafter"/>
</dbReference>
<evidence type="ECO:0000256" key="1">
    <source>
        <dbReference type="SAM" id="MobiDB-lite"/>
    </source>
</evidence>
<gene>
    <name evidence="2" type="ORF">FEM48_Zijuj03G0026300</name>
</gene>
<dbReference type="GO" id="GO:0002181">
    <property type="term" value="P:cytoplasmic translation"/>
    <property type="evidence" value="ECO:0007669"/>
    <property type="project" value="TreeGrafter"/>
</dbReference>
<feature type="compositionally biased region" description="Basic and acidic residues" evidence="1">
    <location>
        <begin position="73"/>
        <end position="86"/>
    </location>
</feature>
<reference evidence="2" key="1">
    <citation type="journal article" date="2021" name="Front. Plant Sci.">
        <title>Chromosome-Scale Genome Assembly for Chinese Sour Jujube and Insights Into Its Genome Evolution and Domestication Signature.</title>
        <authorList>
            <person name="Shen L.-Y."/>
            <person name="Luo H."/>
            <person name="Wang X.-L."/>
            <person name="Wang X.-M."/>
            <person name="Qiu X.-J."/>
            <person name="Liu H."/>
            <person name="Zhou S.-S."/>
            <person name="Jia K.-H."/>
            <person name="Nie S."/>
            <person name="Bao Y.-T."/>
            <person name="Zhang R.-G."/>
            <person name="Yun Q.-Z."/>
            <person name="Chai Y.-H."/>
            <person name="Lu J.-Y."/>
            <person name="Li Y."/>
            <person name="Zhao S.-W."/>
            <person name="Mao J.-F."/>
            <person name="Jia S.-G."/>
            <person name="Mao Y.-M."/>
        </authorList>
    </citation>
    <scope>NUCLEOTIDE SEQUENCE</scope>
    <source>
        <strain evidence="2">AT0</strain>
        <tissue evidence="2">Leaf</tissue>
    </source>
</reference>
<name>A0A978VMN9_ZIZJJ</name>